<comment type="caution">
    <text evidence="2">The sequence shown here is derived from an EMBL/GenBank/DDBJ whole genome shotgun (WGS) entry which is preliminary data.</text>
</comment>
<dbReference type="Proteomes" id="UP001565927">
    <property type="component" value="Unassembled WGS sequence"/>
</dbReference>
<sequence>MSDPSTPPPRRSATLLATGALVGAALPVVLLVADLVPIFTETYEDVDLPGFTTPGRTERLAQAVTTTAWSPALLTSVLGLAVLAALVVAGRRVPLALRLLGAVAGLAVVALAVVAAVGTAAGAGSGFGTGLGLDPSSAVQDAPTVGPLLAVTVFAVLTVVALLGRTRAS</sequence>
<keyword evidence="3" id="KW-1185">Reference proteome</keyword>
<name>A0ABV4GZE0_9ACTN</name>
<gene>
    <name evidence="2" type="ORF">AB2L27_04235</name>
</gene>
<dbReference type="EMBL" id="JBGFTU010000004">
    <property type="protein sequence ID" value="MEZ0163972.1"/>
    <property type="molecule type" value="Genomic_DNA"/>
</dbReference>
<reference evidence="2 3" key="1">
    <citation type="submission" date="2024-07" db="EMBL/GenBank/DDBJ databases">
        <authorList>
            <person name="Thanompreechachai J."/>
            <person name="Duangmal K."/>
        </authorList>
    </citation>
    <scope>NUCLEOTIDE SEQUENCE [LARGE SCALE GENOMIC DNA]</scope>
    <source>
        <strain evidence="2 3">LSe6-4</strain>
    </source>
</reference>
<feature type="transmembrane region" description="Helical" evidence="1">
    <location>
        <begin position="68"/>
        <end position="88"/>
    </location>
</feature>
<evidence type="ECO:0000313" key="3">
    <source>
        <dbReference type="Proteomes" id="UP001565927"/>
    </source>
</evidence>
<keyword evidence="1" id="KW-0472">Membrane</keyword>
<keyword evidence="1" id="KW-0812">Transmembrane</keyword>
<feature type="transmembrane region" description="Helical" evidence="1">
    <location>
        <begin position="100"/>
        <end position="124"/>
    </location>
</feature>
<evidence type="ECO:0000313" key="2">
    <source>
        <dbReference type="EMBL" id="MEZ0163972.1"/>
    </source>
</evidence>
<feature type="transmembrane region" description="Helical" evidence="1">
    <location>
        <begin position="144"/>
        <end position="164"/>
    </location>
</feature>
<feature type="transmembrane region" description="Helical" evidence="1">
    <location>
        <begin position="12"/>
        <end position="33"/>
    </location>
</feature>
<keyword evidence="1" id="KW-1133">Transmembrane helix</keyword>
<organism evidence="2 3">
    <name type="scientific">Kineococcus halophytocola</name>
    <dbReference type="NCBI Taxonomy" id="3234027"/>
    <lineage>
        <taxon>Bacteria</taxon>
        <taxon>Bacillati</taxon>
        <taxon>Actinomycetota</taxon>
        <taxon>Actinomycetes</taxon>
        <taxon>Kineosporiales</taxon>
        <taxon>Kineosporiaceae</taxon>
        <taxon>Kineococcus</taxon>
    </lineage>
</organism>
<proteinExistence type="predicted"/>
<accession>A0ABV4GZE0</accession>
<protein>
    <submittedName>
        <fullName evidence="2">Uncharacterized protein</fullName>
    </submittedName>
</protein>
<dbReference type="RefSeq" id="WP_370440226.1">
    <property type="nucleotide sequence ID" value="NZ_JBGFTU010000004.1"/>
</dbReference>
<evidence type="ECO:0000256" key="1">
    <source>
        <dbReference type="SAM" id="Phobius"/>
    </source>
</evidence>